<name>A0A5D4NS22_9BACI</name>
<dbReference type="InterPro" id="IPR051158">
    <property type="entry name" value="Metallophosphoesterase_sf"/>
</dbReference>
<dbReference type="PANTHER" id="PTHR31302">
    <property type="entry name" value="TRANSMEMBRANE PROTEIN WITH METALLOPHOSPHOESTERASE DOMAIN-RELATED"/>
    <property type="match status" value="1"/>
</dbReference>
<gene>
    <name evidence="4" type="ORF">FZC78_11125</name>
</gene>
<dbReference type="AlphaFoldDB" id="A0A5D4NS22"/>
<sequence>MKKFFKRAGITIGIALLLLLAWGIIEPYTIAVEQETAEIPNLPQAWEGKDIAVLGDFQVGMWMDNDSVIPRAVDKIIEEEPQAVLLLGDYVYHPADDNTVQMEKVADALTPLEEADIPVFALLGNHDYAMDKKDDRVNQETADRVDRMLGEKGIRVLQNESVPLTLKNNEVTTNGENENTLYLGGLGASWPGNVDVPKALRNIPDNAPRLFMMHNPEAFKKLPPDSAPAAVAGHTHGGQIRIPFTPEWSYKDLGSKNAHVDGWTDESYGRNGNSLYVNRGIGFSLFPIRINCPPEITFFKLSAKA</sequence>
<accession>A0A5D4NS22</accession>
<evidence type="ECO:0000259" key="3">
    <source>
        <dbReference type="Pfam" id="PF00149"/>
    </source>
</evidence>
<dbReference type="GO" id="GO:0016020">
    <property type="term" value="C:membrane"/>
    <property type="evidence" value="ECO:0007669"/>
    <property type="project" value="GOC"/>
</dbReference>
<evidence type="ECO:0000256" key="2">
    <source>
        <dbReference type="ARBA" id="ARBA00022801"/>
    </source>
</evidence>
<dbReference type="OrthoDB" id="9780884at2"/>
<dbReference type="Gene3D" id="3.60.21.10">
    <property type="match status" value="1"/>
</dbReference>
<proteinExistence type="predicted"/>
<dbReference type="SUPFAM" id="SSF56300">
    <property type="entry name" value="Metallo-dependent phosphatases"/>
    <property type="match status" value="1"/>
</dbReference>
<keyword evidence="2" id="KW-0378">Hydrolase</keyword>
<organism evidence="4 5">
    <name type="scientific">Rossellomorea vietnamensis</name>
    <dbReference type="NCBI Taxonomy" id="218284"/>
    <lineage>
        <taxon>Bacteria</taxon>
        <taxon>Bacillati</taxon>
        <taxon>Bacillota</taxon>
        <taxon>Bacilli</taxon>
        <taxon>Bacillales</taxon>
        <taxon>Bacillaceae</taxon>
        <taxon>Rossellomorea</taxon>
    </lineage>
</organism>
<dbReference type="RefSeq" id="WP_148939770.1">
    <property type="nucleotide sequence ID" value="NZ_VTEI01000004.1"/>
</dbReference>
<dbReference type="GO" id="GO:0008758">
    <property type="term" value="F:UDP-2,3-diacylglucosamine hydrolase activity"/>
    <property type="evidence" value="ECO:0007669"/>
    <property type="project" value="TreeGrafter"/>
</dbReference>
<dbReference type="Proteomes" id="UP000322267">
    <property type="component" value="Unassembled WGS sequence"/>
</dbReference>
<protein>
    <submittedName>
        <fullName evidence="4">Metallophosphoesterase</fullName>
    </submittedName>
</protein>
<dbReference type="GO" id="GO:0009245">
    <property type="term" value="P:lipid A biosynthetic process"/>
    <property type="evidence" value="ECO:0007669"/>
    <property type="project" value="TreeGrafter"/>
</dbReference>
<dbReference type="GO" id="GO:0046872">
    <property type="term" value="F:metal ion binding"/>
    <property type="evidence" value="ECO:0007669"/>
    <property type="project" value="UniProtKB-KW"/>
</dbReference>
<keyword evidence="1" id="KW-0479">Metal-binding</keyword>
<evidence type="ECO:0000313" key="5">
    <source>
        <dbReference type="Proteomes" id="UP000322267"/>
    </source>
</evidence>
<comment type="caution">
    <text evidence="4">The sequence shown here is derived from an EMBL/GenBank/DDBJ whole genome shotgun (WGS) entry which is preliminary data.</text>
</comment>
<evidence type="ECO:0000256" key="1">
    <source>
        <dbReference type="ARBA" id="ARBA00022723"/>
    </source>
</evidence>
<dbReference type="EMBL" id="VTEI01000004">
    <property type="protein sequence ID" value="TYS17155.1"/>
    <property type="molecule type" value="Genomic_DNA"/>
</dbReference>
<reference evidence="4 5" key="1">
    <citation type="submission" date="2019-08" db="EMBL/GenBank/DDBJ databases">
        <title>Bacillus genomes from the desert of Cuatro Cienegas, Coahuila.</title>
        <authorList>
            <person name="Olmedo-Alvarez G."/>
        </authorList>
    </citation>
    <scope>NUCLEOTIDE SEQUENCE [LARGE SCALE GENOMIC DNA]</scope>
    <source>
        <strain evidence="4 5">CH34_1T</strain>
    </source>
</reference>
<dbReference type="PANTHER" id="PTHR31302:SF31">
    <property type="entry name" value="PHOSPHODIESTERASE YAEI"/>
    <property type="match status" value="1"/>
</dbReference>
<dbReference type="InterPro" id="IPR004843">
    <property type="entry name" value="Calcineurin-like_PHP"/>
</dbReference>
<dbReference type="InterPro" id="IPR029052">
    <property type="entry name" value="Metallo-depent_PP-like"/>
</dbReference>
<feature type="domain" description="Calcineurin-like phosphoesterase" evidence="3">
    <location>
        <begin position="51"/>
        <end position="236"/>
    </location>
</feature>
<evidence type="ECO:0000313" key="4">
    <source>
        <dbReference type="EMBL" id="TYS17155.1"/>
    </source>
</evidence>
<dbReference type="Pfam" id="PF00149">
    <property type="entry name" value="Metallophos"/>
    <property type="match status" value="1"/>
</dbReference>